<keyword evidence="2" id="KW-0813">Transport</keyword>
<dbReference type="AlphaFoldDB" id="A0A4W4HQM5"/>
<keyword evidence="3" id="KW-0633">Potassium transport</keyword>
<name>A0A4W4HQM5_ELEEL</name>
<dbReference type="PANTHER" id="PTHR10027:SF33">
    <property type="entry name" value="CALCIUM-ACTIVATED POTASSIUM CHANNEL SUBUNIT ALPHA-1-RELATED"/>
    <property type="match status" value="1"/>
</dbReference>
<dbReference type="Proteomes" id="UP000314983">
    <property type="component" value="Chromosome 14"/>
</dbReference>
<evidence type="ECO:0000256" key="11">
    <source>
        <dbReference type="ARBA" id="ARBA00023136"/>
    </source>
</evidence>
<protein>
    <recommendedName>
        <fullName evidence="13">BK channel</fullName>
    </recommendedName>
</protein>
<organism evidence="16 17">
    <name type="scientific">Electrophorus electricus</name>
    <name type="common">Electric eel</name>
    <name type="synonym">Gymnotus electricus</name>
    <dbReference type="NCBI Taxonomy" id="8005"/>
    <lineage>
        <taxon>Eukaryota</taxon>
        <taxon>Metazoa</taxon>
        <taxon>Chordata</taxon>
        <taxon>Craniata</taxon>
        <taxon>Vertebrata</taxon>
        <taxon>Euteleostomi</taxon>
        <taxon>Actinopterygii</taxon>
        <taxon>Neopterygii</taxon>
        <taxon>Teleostei</taxon>
        <taxon>Ostariophysi</taxon>
        <taxon>Gymnotiformes</taxon>
        <taxon>Gymnotoidei</taxon>
        <taxon>Gymnotidae</taxon>
        <taxon>Electrophorus</taxon>
    </lineage>
</organism>
<keyword evidence="17" id="KW-1185">Reference proteome</keyword>
<dbReference type="STRING" id="8005.ENSEEEP00000051080"/>
<accession>A0A4W4HQM5</accession>
<evidence type="ECO:0000313" key="17">
    <source>
        <dbReference type="Proteomes" id="UP000314983"/>
    </source>
</evidence>
<dbReference type="GeneTree" id="ENSGT00940000154935"/>
<dbReference type="GO" id="GO:0045211">
    <property type="term" value="C:postsynaptic membrane"/>
    <property type="evidence" value="ECO:0007669"/>
    <property type="project" value="TreeGrafter"/>
</dbReference>
<evidence type="ECO:0000256" key="8">
    <source>
        <dbReference type="ARBA" id="ARBA00022958"/>
    </source>
</evidence>
<dbReference type="Pfam" id="PF00520">
    <property type="entry name" value="Ion_trans"/>
    <property type="match status" value="1"/>
</dbReference>
<feature type="transmembrane region" description="Helical" evidence="14">
    <location>
        <begin position="54"/>
        <end position="75"/>
    </location>
</feature>
<evidence type="ECO:0000256" key="7">
    <source>
        <dbReference type="ARBA" id="ARBA00022882"/>
    </source>
</evidence>
<feature type="transmembrane region" description="Helical" evidence="14">
    <location>
        <begin position="368"/>
        <end position="384"/>
    </location>
</feature>
<feature type="domain" description="Ion transport" evidence="15">
    <location>
        <begin position="139"/>
        <end position="348"/>
    </location>
</feature>
<evidence type="ECO:0000256" key="10">
    <source>
        <dbReference type="ARBA" id="ARBA00023065"/>
    </source>
</evidence>
<evidence type="ECO:0000259" key="15">
    <source>
        <dbReference type="Pfam" id="PF00520"/>
    </source>
</evidence>
<reference evidence="16" key="3">
    <citation type="submission" date="2020-05" db="EMBL/GenBank/DDBJ databases">
        <title>Electrophorus electricus (electric eel) genome, fEleEle1, primary haplotype.</title>
        <authorList>
            <person name="Myers G."/>
            <person name="Meyer A."/>
            <person name="Fedrigo O."/>
            <person name="Formenti G."/>
            <person name="Rhie A."/>
            <person name="Tracey A."/>
            <person name="Sims Y."/>
            <person name="Jarvis E.D."/>
        </authorList>
    </citation>
    <scope>NUCLEOTIDE SEQUENCE [LARGE SCALE GENOMIC DNA]</scope>
</reference>
<evidence type="ECO:0000313" key="16">
    <source>
        <dbReference type="Ensembl" id="ENSEEEP00000051080.2"/>
    </source>
</evidence>
<keyword evidence="4 14" id="KW-0812">Transmembrane</keyword>
<gene>
    <name evidence="16" type="primary">KCNMA1</name>
</gene>
<sequence length="385" mass="44169">MKPSEDGNFWHDTGEFLPRRFSKENTKKGRTLSKMEMLILYSPDIPCDESGQRMWWAFLIASLVTFFGGLFIILLGRTLRYIWSVCCECVMEKKNINATDCPGEGKGEENVELTVDWTTSVKDWAGVMICAQNTTGRMLVVLVFILSIGGLIIYFINSSDPIESCPNFSTDYTLQVDMVFNIFFLLYFGLRFIAANDKLKFWLEVNSIVDFFTVPPIFVSMYLNRSWLGMRFLRALRLIQISEILQFLNVVKTRDSIKLVNLCSIFISTWLTGAGFIHLVENSGDPWKNFENSQSLSYGECLYLLMVTMSMVGYGDIYAKTDLGRIFMVFFILGGLAMFARYVPEIAAILLNRQKYGGTYNMTPGRNAIKYICFKLFLFVFVILY</sequence>
<keyword evidence="10" id="KW-0406">Ion transport</keyword>
<dbReference type="PANTHER" id="PTHR10027">
    <property type="entry name" value="CALCIUM-ACTIVATED POTASSIUM CHANNEL ALPHA CHAIN"/>
    <property type="match status" value="1"/>
</dbReference>
<keyword evidence="9 14" id="KW-1133">Transmembrane helix</keyword>
<evidence type="ECO:0000256" key="5">
    <source>
        <dbReference type="ARBA" id="ARBA00022826"/>
    </source>
</evidence>
<reference evidence="17" key="2">
    <citation type="journal article" date="2017" name="Sci. Adv.">
        <title>A tail of two voltages: Proteomic comparison of the three electric organs of the electric eel.</title>
        <authorList>
            <person name="Traeger L.L."/>
            <person name="Sabat G."/>
            <person name="Barrett-Wilt G.A."/>
            <person name="Wells G.B."/>
            <person name="Sussman M.R."/>
        </authorList>
    </citation>
    <scope>NUCLEOTIDE SEQUENCE [LARGE SCALE GENOMIC DNA]</scope>
</reference>
<dbReference type="Gene3D" id="1.10.287.70">
    <property type="match status" value="1"/>
</dbReference>
<dbReference type="PRINTS" id="PR00169">
    <property type="entry name" value="KCHANNEL"/>
</dbReference>
<keyword evidence="5" id="KW-0631">Potassium channel</keyword>
<reference evidence="16" key="5">
    <citation type="submission" date="2025-09" db="UniProtKB">
        <authorList>
            <consortium name="Ensembl"/>
        </authorList>
    </citation>
    <scope>IDENTIFICATION</scope>
</reference>
<reference evidence="17" key="1">
    <citation type="journal article" date="2014" name="Science">
        <title>Nonhuman genetics. Genomic basis for the convergent evolution of electric organs.</title>
        <authorList>
            <person name="Gallant J.R."/>
            <person name="Traeger L.L."/>
            <person name="Volkening J.D."/>
            <person name="Moffett H."/>
            <person name="Chen P.H."/>
            <person name="Novina C.D."/>
            <person name="Phillips G.N.Jr."/>
            <person name="Anand R."/>
            <person name="Wells G.B."/>
            <person name="Pinch M."/>
            <person name="Guth R."/>
            <person name="Unguez G.A."/>
            <person name="Albert J.S."/>
            <person name="Zakon H.H."/>
            <person name="Samanta M.P."/>
            <person name="Sussman M.R."/>
        </authorList>
    </citation>
    <scope>NUCLEOTIDE SEQUENCE [LARGE SCALE GENOMIC DNA]</scope>
</reference>
<feature type="transmembrane region" description="Helical" evidence="14">
    <location>
        <begin position="176"/>
        <end position="194"/>
    </location>
</feature>
<evidence type="ECO:0000256" key="4">
    <source>
        <dbReference type="ARBA" id="ARBA00022692"/>
    </source>
</evidence>
<dbReference type="InterPro" id="IPR047871">
    <property type="entry name" value="K_chnl_Slo-like"/>
</dbReference>
<dbReference type="OMA" id="CLRATCQ"/>
<evidence type="ECO:0000256" key="2">
    <source>
        <dbReference type="ARBA" id="ARBA00022448"/>
    </source>
</evidence>
<dbReference type="SUPFAM" id="SSF81324">
    <property type="entry name" value="Voltage-gated potassium channels"/>
    <property type="match status" value="1"/>
</dbReference>
<feature type="transmembrane region" description="Helical" evidence="14">
    <location>
        <begin position="326"/>
        <end position="343"/>
    </location>
</feature>
<keyword evidence="6" id="KW-0106">Calcium</keyword>
<keyword evidence="11 14" id="KW-0472">Membrane</keyword>
<evidence type="ECO:0000256" key="12">
    <source>
        <dbReference type="ARBA" id="ARBA00023303"/>
    </source>
</evidence>
<keyword evidence="12" id="KW-0407">Ion channel</keyword>
<feature type="transmembrane region" description="Helical" evidence="14">
    <location>
        <begin position="138"/>
        <end position="156"/>
    </location>
</feature>
<dbReference type="InterPro" id="IPR005821">
    <property type="entry name" value="Ion_trans_dom"/>
</dbReference>
<evidence type="ECO:0000256" key="1">
    <source>
        <dbReference type="ARBA" id="ARBA00004141"/>
    </source>
</evidence>
<feature type="transmembrane region" description="Helical" evidence="14">
    <location>
        <begin position="259"/>
        <end position="280"/>
    </location>
</feature>
<feature type="transmembrane region" description="Helical" evidence="14">
    <location>
        <begin position="295"/>
        <end position="314"/>
    </location>
</feature>
<evidence type="ECO:0000256" key="6">
    <source>
        <dbReference type="ARBA" id="ARBA00022837"/>
    </source>
</evidence>
<dbReference type="FunFam" id="1.10.287.70:FF:000015">
    <property type="entry name" value="Calcium-activated potassium channel subunit alpha-1 isoform X7"/>
    <property type="match status" value="1"/>
</dbReference>
<evidence type="ECO:0000256" key="9">
    <source>
        <dbReference type="ARBA" id="ARBA00022989"/>
    </source>
</evidence>
<dbReference type="Ensembl" id="ENSEEET00000051636.2">
    <property type="protein sequence ID" value="ENSEEEP00000051080.2"/>
    <property type="gene ID" value="ENSEEEG00000024906.1"/>
</dbReference>
<comment type="subcellular location">
    <subcellularLocation>
        <location evidence="1">Membrane</location>
        <topology evidence="1">Multi-pass membrane protein</topology>
    </subcellularLocation>
</comment>
<proteinExistence type="predicted"/>
<evidence type="ECO:0000256" key="14">
    <source>
        <dbReference type="SAM" id="Phobius"/>
    </source>
</evidence>
<evidence type="ECO:0000256" key="13">
    <source>
        <dbReference type="ARBA" id="ARBA00029579"/>
    </source>
</evidence>
<dbReference type="GO" id="GO:0034702">
    <property type="term" value="C:monoatomic ion channel complex"/>
    <property type="evidence" value="ECO:0007669"/>
    <property type="project" value="UniProtKB-KW"/>
</dbReference>
<evidence type="ECO:0000256" key="3">
    <source>
        <dbReference type="ARBA" id="ARBA00022538"/>
    </source>
</evidence>
<reference evidence="16" key="4">
    <citation type="submission" date="2025-08" db="UniProtKB">
        <authorList>
            <consortium name="Ensembl"/>
        </authorList>
    </citation>
    <scope>IDENTIFICATION</scope>
</reference>
<dbReference type="GO" id="GO:0060072">
    <property type="term" value="F:large conductance calcium-activated potassium channel activity"/>
    <property type="evidence" value="ECO:0007669"/>
    <property type="project" value="TreeGrafter"/>
</dbReference>
<keyword evidence="8" id="KW-0630">Potassium</keyword>
<keyword evidence="7" id="KW-0851">Voltage-gated channel</keyword>